<sequence>MRIVFCGVGAIGSATALLCRNLAATPVFIDFDRVESKNLLSQAFVKPSVGKNKAEALKLQLHNLHGVKAEAFGVRLTRDNVEALCKGADLLVDGFDNQDSRQLLSDHARKTGTPLVHGAVSADGTFGLVRWDERFTPDAEDTHGQATCEGGEHLPLLGLLAATLARAVQDFLKHGVKRDAFVNLSAVTPLAGQG</sequence>
<dbReference type="Gene3D" id="3.40.50.720">
    <property type="entry name" value="NAD(P)-binding Rossmann-like Domain"/>
    <property type="match status" value="1"/>
</dbReference>
<protein>
    <submittedName>
        <fullName evidence="2">Thiamine biosynthesis protein ThiF</fullName>
    </submittedName>
</protein>
<evidence type="ECO:0000313" key="2">
    <source>
        <dbReference type="EMBL" id="RKH72573.1"/>
    </source>
</evidence>
<reference evidence="3" key="1">
    <citation type="submission" date="2018-09" db="EMBL/GenBank/DDBJ databases">
        <authorList>
            <person name="Livingstone P.G."/>
            <person name="Whitworth D.E."/>
        </authorList>
    </citation>
    <scope>NUCLEOTIDE SEQUENCE [LARGE SCALE GENOMIC DNA]</scope>
    <source>
        <strain evidence="3">AB050A</strain>
    </source>
</reference>
<dbReference type="Pfam" id="PF00899">
    <property type="entry name" value="ThiF"/>
    <property type="match status" value="1"/>
</dbReference>
<evidence type="ECO:0000259" key="1">
    <source>
        <dbReference type="Pfam" id="PF00899"/>
    </source>
</evidence>
<accession>A0A3A8QV43</accession>
<dbReference type="EMBL" id="RAWK01000022">
    <property type="protein sequence ID" value="RKH72573.1"/>
    <property type="molecule type" value="Genomic_DNA"/>
</dbReference>
<keyword evidence="3" id="KW-1185">Reference proteome</keyword>
<dbReference type="GO" id="GO:0008641">
    <property type="term" value="F:ubiquitin-like modifier activating enzyme activity"/>
    <property type="evidence" value="ECO:0007669"/>
    <property type="project" value="InterPro"/>
</dbReference>
<evidence type="ECO:0000313" key="3">
    <source>
        <dbReference type="Proteomes" id="UP000267003"/>
    </source>
</evidence>
<name>A0A3A8QV43_9BACT</name>
<feature type="domain" description="THIF-type NAD/FAD binding fold" evidence="1">
    <location>
        <begin position="2"/>
        <end position="125"/>
    </location>
</feature>
<dbReference type="AlphaFoldDB" id="A0A3A8QV43"/>
<proteinExistence type="predicted"/>
<dbReference type="InterPro" id="IPR000594">
    <property type="entry name" value="ThiF_NAD_FAD-bd"/>
</dbReference>
<dbReference type="InterPro" id="IPR035985">
    <property type="entry name" value="Ubiquitin-activating_enz"/>
</dbReference>
<gene>
    <name evidence="2" type="ORF">D7W81_05665</name>
</gene>
<dbReference type="Proteomes" id="UP000267003">
    <property type="component" value="Unassembled WGS sequence"/>
</dbReference>
<dbReference type="RefSeq" id="WP_120554293.1">
    <property type="nucleotide sequence ID" value="NZ_RAWK01000022.1"/>
</dbReference>
<comment type="caution">
    <text evidence="2">The sequence shown here is derived from an EMBL/GenBank/DDBJ whole genome shotgun (WGS) entry which is preliminary data.</text>
</comment>
<dbReference type="SUPFAM" id="SSF69572">
    <property type="entry name" value="Activating enzymes of the ubiquitin-like proteins"/>
    <property type="match status" value="1"/>
</dbReference>
<dbReference type="OrthoDB" id="9804286at2"/>
<organism evidence="2 3">
    <name type="scientific">Corallococcus aberystwythensis</name>
    <dbReference type="NCBI Taxonomy" id="2316722"/>
    <lineage>
        <taxon>Bacteria</taxon>
        <taxon>Pseudomonadati</taxon>
        <taxon>Myxococcota</taxon>
        <taxon>Myxococcia</taxon>
        <taxon>Myxococcales</taxon>
        <taxon>Cystobacterineae</taxon>
        <taxon>Myxococcaceae</taxon>
        <taxon>Corallococcus</taxon>
    </lineage>
</organism>